<evidence type="ECO:0000256" key="1">
    <source>
        <dbReference type="SAM" id="MobiDB-lite"/>
    </source>
</evidence>
<dbReference type="AlphaFoldDB" id="A0A8T0IWR1"/>
<name>A0A8T0IWR1_CERPU</name>
<feature type="compositionally biased region" description="Basic and acidic residues" evidence="1">
    <location>
        <begin position="64"/>
        <end position="76"/>
    </location>
</feature>
<feature type="region of interest" description="Disordered" evidence="1">
    <location>
        <begin position="107"/>
        <end position="252"/>
    </location>
</feature>
<feature type="compositionally biased region" description="Basic residues" evidence="1">
    <location>
        <begin position="242"/>
        <end position="252"/>
    </location>
</feature>
<reference evidence="2" key="1">
    <citation type="submission" date="2020-06" db="EMBL/GenBank/DDBJ databases">
        <title>WGS assembly of Ceratodon purpureus strain R40.</title>
        <authorList>
            <person name="Carey S.B."/>
            <person name="Jenkins J."/>
            <person name="Shu S."/>
            <person name="Lovell J.T."/>
            <person name="Sreedasyam A."/>
            <person name="Maumus F."/>
            <person name="Tiley G.P."/>
            <person name="Fernandez-Pozo N."/>
            <person name="Barry K."/>
            <person name="Chen C."/>
            <person name="Wang M."/>
            <person name="Lipzen A."/>
            <person name="Daum C."/>
            <person name="Saski C.A."/>
            <person name="Payton A.C."/>
            <person name="Mcbreen J.C."/>
            <person name="Conrad R.E."/>
            <person name="Kollar L.M."/>
            <person name="Olsson S."/>
            <person name="Huttunen S."/>
            <person name="Landis J.B."/>
            <person name="Wickett N.J."/>
            <person name="Johnson M.G."/>
            <person name="Rensing S.A."/>
            <person name="Grimwood J."/>
            <person name="Schmutz J."/>
            <person name="Mcdaniel S.F."/>
        </authorList>
    </citation>
    <scope>NUCLEOTIDE SEQUENCE</scope>
    <source>
        <strain evidence="2">R40</strain>
    </source>
</reference>
<keyword evidence="3" id="KW-1185">Reference proteome</keyword>
<feature type="compositionally biased region" description="Basic and acidic residues" evidence="1">
    <location>
        <begin position="196"/>
        <end position="241"/>
    </location>
</feature>
<feature type="region of interest" description="Disordered" evidence="1">
    <location>
        <begin position="52"/>
        <end position="79"/>
    </location>
</feature>
<sequence length="252" mass="26058">MNIPLGCAYLGVARAGKGRGRGGGQGKGGRGGGGGRNVRGVDFGLGIGYSADAANTTPSAPQEKAPKVQYKREEVQSRGSVVDSLKLGMMARFKNSFVAANTASPAGYTPPQANTPQGRVYGAPPNVNGRGRGNFVSAGIGFGSQSGSGFTSGSSSAHTLGDFQSGEATVRQDPSSGVALNAGSSQPAAGNAGAERAGDRGRERSRWDRDRDQSANNQEKPREASSHEASKQGHQPDGEKTRQRRRPSGWDR</sequence>
<protein>
    <submittedName>
        <fullName evidence="2">Uncharacterized protein</fullName>
    </submittedName>
</protein>
<dbReference type="EMBL" id="CM026422">
    <property type="protein sequence ID" value="KAG0588150.1"/>
    <property type="molecule type" value="Genomic_DNA"/>
</dbReference>
<organism evidence="2 3">
    <name type="scientific">Ceratodon purpureus</name>
    <name type="common">Fire moss</name>
    <name type="synonym">Dicranum purpureum</name>
    <dbReference type="NCBI Taxonomy" id="3225"/>
    <lineage>
        <taxon>Eukaryota</taxon>
        <taxon>Viridiplantae</taxon>
        <taxon>Streptophyta</taxon>
        <taxon>Embryophyta</taxon>
        <taxon>Bryophyta</taxon>
        <taxon>Bryophytina</taxon>
        <taxon>Bryopsida</taxon>
        <taxon>Dicranidae</taxon>
        <taxon>Pseudoditrichales</taxon>
        <taxon>Ditrichaceae</taxon>
        <taxon>Ceratodon</taxon>
    </lineage>
</organism>
<feature type="compositionally biased region" description="Gly residues" evidence="1">
    <location>
        <begin position="21"/>
        <end position="37"/>
    </location>
</feature>
<proteinExistence type="predicted"/>
<evidence type="ECO:0000313" key="3">
    <source>
        <dbReference type="Proteomes" id="UP000822688"/>
    </source>
</evidence>
<evidence type="ECO:0000313" key="2">
    <source>
        <dbReference type="EMBL" id="KAG0588150.1"/>
    </source>
</evidence>
<feature type="region of interest" description="Disordered" evidence="1">
    <location>
        <begin position="16"/>
        <end position="37"/>
    </location>
</feature>
<accession>A0A8T0IWR1</accession>
<comment type="caution">
    <text evidence="2">The sequence shown here is derived from an EMBL/GenBank/DDBJ whole genome shotgun (WGS) entry which is preliminary data.</text>
</comment>
<gene>
    <name evidence="2" type="ORF">KC19_2G220200</name>
</gene>
<dbReference type="Proteomes" id="UP000822688">
    <property type="component" value="Chromosome 2"/>
</dbReference>
<feature type="compositionally biased region" description="Low complexity" evidence="1">
    <location>
        <begin position="147"/>
        <end position="156"/>
    </location>
</feature>